<sequence length="46" mass="5368">MQLMLRGYIDGEMVGFSKLRIQPQNCQFLWKKCFIVKNVNSVAFVS</sequence>
<name>A0A2P2QS86_RHIMU</name>
<proteinExistence type="predicted"/>
<accession>A0A2P2QS86</accession>
<organism evidence="1">
    <name type="scientific">Rhizophora mucronata</name>
    <name type="common">Asiatic mangrove</name>
    <dbReference type="NCBI Taxonomy" id="61149"/>
    <lineage>
        <taxon>Eukaryota</taxon>
        <taxon>Viridiplantae</taxon>
        <taxon>Streptophyta</taxon>
        <taxon>Embryophyta</taxon>
        <taxon>Tracheophyta</taxon>
        <taxon>Spermatophyta</taxon>
        <taxon>Magnoliopsida</taxon>
        <taxon>eudicotyledons</taxon>
        <taxon>Gunneridae</taxon>
        <taxon>Pentapetalae</taxon>
        <taxon>rosids</taxon>
        <taxon>fabids</taxon>
        <taxon>Malpighiales</taxon>
        <taxon>Rhizophoraceae</taxon>
        <taxon>Rhizophora</taxon>
    </lineage>
</organism>
<evidence type="ECO:0000313" key="1">
    <source>
        <dbReference type="EMBL" id="MBX69870.1"/>
    </source>
</evidence>
<dbReference type="EMBL" id="GGEC01089386">
    <property type="protein sequence ID" value="MBX69870.1"/>
    <property type="molecule type" value="Transcribed_RNA"/>
</dbReference>
<reference evidence="1" key="1">
    <citation type="submission" date="2018-02" db="EMBL/GenBank/DDBJ databases">
        <title>Rhizophora mucronata_Transcriptome.</title>
        <authorList>
            <person name="Meera S.P."/>
            <person name="Sreeshan A."/>
            <person name="Augustine A."/>
        </authorList>
    </citation>
    <scope>NUCLEOTIDE SEQUENCE</scope>
    <source>
        <tissue evidence="1">Leaf</tissue>
    </source>
</reference>
<dbReference type="AlphaFoldDB" id="A0A2P2QS86"/>
<protein>
    <submittedName>
        <fullName evidence="1">Uncharacterized protein</fullName>
    </submittedName>
</protein>